<sequence length="46" mass="5142">MPNLFAGWKERYKVARIIEESNCGKVATGRPIFPPDPQALSGRRLA</sequence>
<gene>
    <name evidence="1" type="ORF">LZC95_33325</name>
</gene>
<accession>A0ABZ2K2I3</accession>
<name>A0ABZ2K2I3_9BACT</name>
<keyword evidence="2" id="KW-1185">Reference proteome</keyword>
<dbReference type="Proteomes" id="UP001379533">
    <property type="component" value="Chromosome"/>
</dbReference>
<proteinExistence type="predicted"/>
<protein>
    <submittedName>
        <fullName evidence="1">Uncharacterized protein</fullName>
    </submittedName>
</protein>
<reference evidence="1 2" key="1">
    <citation type="submission" date="2021-12" db="EMBL/GenBank/DDBJ databases">
        <title>Discovery of the Pendulisporaceae a myxobacterial family with distinct sporulation behavior and unique specialized metabolism.</title>
        <authorList>
            <person name="Garcia R."/>
            <person name="Popoff A."/>
            <person name="Bader C.D."/>
            <person name="Loehr J."/>
            <person name="Walesch S."/>
            <person name="Walt C."/>
            <person name="Boldt J."/>
            <person name="Bunk B."/>
            <person name="Haeckl F.J.F.P.J."/>
            <person name="Gunesch A.P."/>
            <person name="Birkelbach J."/>
            <person name="Nuebel U."/>
            <person name="Pietschmann T."/>
            <person name="Bach T."/>
            <person name="Mueller R."/>
        </authorList>
    </citation>
    <scope>NUCLEOTIDE SEQUENCE [LARGE SCALE GENOMIC DNA]</scope>
    <source>
        <strain evidence="1 2">MSr12523</strain>
    </source>
</reference>
<dbReference type="RefSeq" id="WP_394841945.1">
    <property type="nucleotide sequence ID" value="NZ_CP089982.1"/>
</dbReference>
<evidence type="ECO:0000313" key="1">
    <source>
        <dbReference type="EMBL" id="WXA91325.1"/>
    </source>
</evidence>
<evidence type="ECO:0000313" key="2">
    <source>
        <dbReference type="Proteomes" id="UP001379533"/>
    </source>
</evidence>
<organism evidence="1 2">
    <name type="scientific">Pendulispora brunnea</name>
    <dbReference type="NCBI Taxonomy" id="2905690"/>
    <lineage>
        <taxon>Bacteria</taxon>
        <taxon>Pseudomonadati</taxon>
        <taxon>Myxococcota</taxon>
        <taxon>Myxococcia</taxon>
        <taxon>Myxococcales</taxon>
        <taxon>Sorangiineae</taxon>
        <taxon>Pendulisporaceae</taxon>
        <taxon>Pendulispora</taxon>
    </lineage>
</organism>
<dbReference type="EMBL" id="CP089982">
    <property type="protein sequence ID" value="WXA91325.1"/>
    <property type="molecule type" value="Genomic_DNA"/>
</dbReference>